<dbReference type="AlphaFoldDB" id="A0A7K0G5A1"/>
<sequence>MAGKSKAMSQIKQLLRLHKQGDSIKSIARNLGISKNTVKVYISKLEAGEIPISELLQMEDPLLMGKFHIGSPAYKDPRFEYLRSNLTYYAK</sequence>
<dbReference type="GO" id="GO:0003677">
    <property type="term" value="F:DNA binding"/>
    <property type="evidence" value="ECO:0007669"/>
    <property type="project" value="InterPro"/>
</dbReference>
<dbReference type="Gene3D" id="1.10.10.60">
    <property type="entry name" value="Homeodomain-like"/>
    <property type="match status" value="1"/>
</dbReference>
<dbReference type="InterPro" id="IPR006120">
    <property type="entry name" value="Resolvase_HTH_dom"/>
</dbReference>
<name>A0A7K0G5A1_9SPHI</name>
<dbReference type="RefSeq" id="WP_154283384.1">
    <property type="nucleotide sequence ID" value="NZ_WKKH01000125.1"/>
</dbReference>
<dbReference type="Proteomes" id="UP000487757">
    <property type="component" value="Unassembled WGS sequence"/>
</dbReference>
<protein>
    <submittedName>
        <fullName evidence="2">Helix-turn-helix domain-containing protein</fullName>
    </submittedName>
</protein>
<evidence type="ECO:0000313" key="2">
    <source>
        <dbReference type="EMBL" id="MRX78997.1"/>
    </source>
</evidence>
<dbReference type="EMBL" id="WKKH01000125">
    <property type="protein sequence ID" value="MRX78997.1"/>
    <property type="molecule type" value="Genomic_DNA"/>
</dbReference>
<dbReference type="GO" id="GO:0000150">
    <property type="term" value="F:DNA strand exchange activity"/>
    <property type="evidence" value="ECO:0007669"/>
    <property type="project" value="InterPro"/>
</dbReference>
<comment type="caution">
    <text evidence="2">The sequence shown here is derived from an EMBL/GenBank/DDBJ whole genome shotgun (WGS) entry which is preliminary data.</text>
</comment>
<organism evidence="2 3">
    <name type="scientific">Pedobacter petrophilus</name>
    <dbReference type="NCBI Taxonomy" id="1908241"/>
    <lineage>
        <taxon>Bacteria</taxon>
        <taxon>Pseudomonadati</taxon>
        <taxon>Bacteroidota</taxon>
        <taxon>Sphingobacteriia</taxon>
        <taxon>Sphingobacteriales</taxon>
        <taxon>Sphingobacteriaceae</taxon>
        <taxon>Pedobacter</taxon>
    </lineage>
</organism>
<accession>A0A7K0G5A1</accession>
<evidence type="ECO:0000259" key="1">
    <source>
        <dbReference type="Pfam" id="PF02796"/>
    </source>
</evidence>
<dbReference type="OrthoDB" id="3193769at2"/>
<evidence type="ECO:0000313" key="3">
    <source>
        <dbReference type="Proteomes" id="UP000487757"/>
    </source>
</evidence>
<reference evidence="2 3" key="1">
    <citation type="submission" date="2019-11" db="EMBL/GenBank/DDBJ databases">
        <title>Pedobacter petrophilus genome.</title>
        <authorList>
            <person name="Feldbauer M.J."/>
            <person name="Newman J.D."/>
        </authorList>
    </citation>
    <scope>NUCLEOTIDE SEQUENCE [LARGE SCALE GENOMIC DNA]</scope>
    <source>
        <strain evidence="2 3">LMG 29686</strain>
    </source>
</reference>
<dbReference type="Pfam" id="PF02796">
    <property type="entry name" value="HTH_7"/>
    <property type="match status" value="1"/>
</dbReference>
<gene>
    <name evidence="2" type="ORF">GJU39_23335</name>
</gene>
<feature type="non-terminal residue" evidence="2">
    <location>
        <position position="91"/>
    </location>
</feature>
<feature type="domain" description="Resolvase HTH" evidence="1">
    <location>
        <begin position="5"/>
        <end position="42"/>
    </location>
</feature>
<proteinExistence type="predicted"/>
<keyword evidence="3" id="KW-1185">Reference proteome</keyword>